<dbReference type="AlphaFoldDB" id="A0A1V4HWH3"/>
<evidence type="ECO:0000313" key="2">
    <source>
        <dbReference type="EMBL" id="OPH81962.1"/>
    </source>
</evidence>
<reference evidence="2 3" key="1">
    <citation type="submission" date="2017-02" db="EMBL/GenBank/DDBJ databases">
        <title>Genome sequence of the nitrite-oxidizing bacterium Nitrobacter vulgaris strain Ab1.</title>
        <authorList>
            <person name="Mellbye B.L."/>
            <person name="Davis E.W."/>
            <person name="Spieck E."/>
            <person name="Chang J.H."/>
            <person name="Bottomley P.J."/>
            <person name="Sayavedra-Soto L.A."/>
        </authorList>
    </citation>
    <scope>NUCLEOTIDE SEQUENCE [LARGE SCALE GENOMIC DNA]</scope>
    <source>
        <strain evidence="2 3">Ab1</strain>
    </source>
</reference>
<dbReference type="RefSeq" id="WP_079447746.1">
    <property type="nucleotide sequence ID" value="NZ_MWPQ01000051.1"/>
</dbReference>
<sequence>MRRKISWGLALSALGLAAVAAGPIEAQESAPPPACAAPVAPTGELAPWTTPFQLKAAETETSTSRARLPIGQAASLTLLRTPDVRYPLRPEKPGGSVSYGGLVLLDVHEAGTYRVALDSAAWIDLVRDEQAVKSTAHGHGPNCTGIRKMVDYPLTPGPYILQISANGQPQMTVLLARLP</sequence>
<protein>
    <recommendedName>
        <fullName evidence="4">Homogentisate 1,2-dioxygenase</fullName>
    </recommendedName>
</protein>
<dbReference type="STRING" id="29421.B2M20_14430"/>
<name>A0A1V4HWH3_NITVU</name>
<evidence type="ECO:0000256" key="1">
    <source>
        <dbReference type="SAM" id="SignalP"/>
    </source>
</evidence>
<feature type="chain" id="PRO_5013138773" description="Homogentisate 1,2-dioxygenase" evidence="1">
    <location>
        <begin position="27"/>
        <end position="179"/>
    </location>
</feature>
<dbReference type="Proteomes" id="UP000189940">
    <property type="component" value="Unassembled WGS sequence"/>
</dbReference>
<feature type="signal peptide" evidence="1">
    <location>
        <begin position="1"/>
        <end position="26"/>
    </location>
</feature>
<dbReference type="OrthoDB" id="7376020at2"/>
<keyword evidence="1" id="KW-0732">Signal</keyword>
<evidence type="ECO:0008006" key="4">
    <source>
        <dbReference type="Google" id="ProtNLM"/>
    </source>
</evidence>
<keyword evidence="3" id="KW-1185">Reference proteome</keyword>
<gene>
    <name evidence="2" type="ORF">B2M20_14430</name>
</gene>
<evidence type="ECO:0000313" key="3">
    <source>
        <dbReference type="Proteomes" id="UP000189940"/>
    </source>
</evidence>
<comment type="caution">
    <text evidence="2">The sequence shown here is derived from an EMBL/GenBank/DDBJ whole genome shotgun (WGS) entry which is preliminary data.</text>
</comment>
<proteinExistence type="predicted"/>
<dbReference type="EMBL" id="MWPQ01000051">
    <property type="protein sequence ID" value="OPH81962.1"/>
    <property type="molecule type" value="Genomic_DNA"/>
</dbReference>
<organism evidence="2 3">
    <name type="scientific">Nitrobacter vulgaris</name>
    <dbReference type="NCBI Taxonomy" id="29421"/>
    <lineage>
        <taxon>Bacteria</taxon>
        <taxon>Pseudomonadati</taxon>
        <taxon>Pseudomonadota</taxon>
        <taxon>Alphaproteobacteria</taxon>
        <taxon>Hyphomicrobiales</taxon>
        <taxon>Nitrobacteraceae</taxon>
        <taxon>Nitrobacter</taxon>
    </lineage>
</organism>
<accession>A0A1V4HWH3</accession>